<dbReference type="AlphaFoldDB" id="A0A3D8IZ44"/>
<dbReference type="GO" id="GO:0004314">
    <property type="term" value="F:[acyl-carrier-protein] S-malonyltransferase activity"/>
    <property type="evidence" value="ECO:0007669"/>
    <property type="project" value="UniProtKB-EC"/>
</dbReference>
<dbReference type="PANTHER" id="PTHR42681:SF1">
    <property type="entry name" value="MALONYL-COA-ACYL CARRIER PROTEIN TRANSACYLASE, MITOCHONDRIAL"/>
    <property type="match status" value="1"/>
</dbReference>
<dbReference type="SUPFAM" id="SSF52151">
    <property type="entry name" value="FabD/lysophospholipase-like"/>
    <property type="match status" value="1"/>
</dbReference>
<evidence type="ECO:0000256" key="3">
    <source>
        <dbReference type="ARBA" id="ARBA00022679"/>
    </source>
</evidence>
<sequence length="308" mass="34091">MKYAFIFPGQGSQSKGMGKDFYDNFSIAKELIEQASDTLGFDFKYLLFEENDKLNLTQYTQPCIFLVSYIAHTILQNEFPLLPNISLGHSLGEVSAVAMAKGMSFENALKLTYERGGLMAKACEGKDAGMMVVVGLEDGVLEEFCTKVREEGKSVWCANYNADGQVVLAGKKADLGLIEADLKSLGAKRTLLLPMSVASHCPMLEEIYTEFESLLEELLEDEFVNPILSNATLQSYTQKPEAKTLLTQQLVMPVLYKQSIQKILGEIDGFIEFGNGSVLKGLNKRLSDKPTYSVSDVTTLKETIQILQ</sequence>
<evidence type="ECO:0000256" key="2">
    <source>
        <dbReference type="ARBA" id="ARBA00018953"/>
    </source>
</evidence>
<dbReference type="Gene3D" id="3.30.70.250">
    <property type="entry name" value="Malonyl-CoA ACP transacylase, ACP-binding"/>
    <property type="match status" value="1"/>
</dbReference>
<dbReference type="SMART" id="SM00827">
    <property type="entry name" value="PKS_AT"/>
    <property type="match status" value="1"/>
</dbReference>
<comment type="caution">
    <text evidence="9">The sequence shown here is derived from an EMBL/GenBank/DDBJ whole genome shotgun (WGS) entry which is preliminary data.</text>
</comment>
<feature type="active site" evidence="7">
    <location>
        <position position="200"/>
    </location>
</feature>
<dbReference type="InterPro" id="IPR014043">
    <property type="entry name" value="Acyl_transferase_dom"/>
</dbReference>
<evidence type="ECO:0000259" key="8">
    <source>
        <dbReference type="SMART" id="SM00827"/>
    </source>
</evidence>
<dbReference type="Gene3D" id="3.40.366.10">
    <property type="entry name" value="Malonyl-Coenzyme A Acyl Carrier Protein, domain 2"/>
    <property type="match status" value="1"/>
</dbReference>
<dbReference type="GO" id="GO:0005829">
    <property type="term" value="C:cytosol"/>
    <property type="evidence" value="ECO:0007669"/>
    <property type="project" value="TreeGrafter"/>
</dbReference>
<organism evidence="9 10">
    <name type="scientific">Helicobacter cholecystus</name>
    <dbReference type="NCBI Taxonomy" id="45498"/>
    <lineage>
        <taxon>Bacteria</taxon>
        <taxon>Pseudomonadati</taxon>
        <taxon>Campylobacterota</taxon>
        <taxon>Epsilonproteobacteria</taxon>
        <taxon>Campylobacterales</taxon>
        <taxon>Helicobacteraceae</taxon>
        <taxon>Helicobacter</taxon>
    </lineage>
</organism>
<proteinExistence type="inferred from homology"/>
<dbReference type="InterPro" id="IPR024925">
    <property type="entry name" value="Malonyl_CoA-ACP_transAc"/>
</dbReference>
<dbReference type="InterPro" id="IPR001227">
    <property type="entry name" value="Ac_transferase_dom_sf"/>
</dbReference>
<dbReference type="InterPro" id="IPR016036">
    <property type="entry name" value="Malonyl_transacylase_ACP-bd"/>
</dbReference>
<dbReference type="SUPFAM" id="SSF55048">
    <property type="entry name" value="Probable ACP-binding domain of malonyl-CoA ACP transacylase"/>
    <property type="match status" value="1"/>
</dbReference>
<dbReference type="GO" id="GO:0006633">
    <property type="term" value="P:fatty acid biosynthetic process"/>
    <property type="evidence" value="ECO:0007669"/>
    <property type="project" value="TreeGrafter"/>
</dbReference>
<dbReference type="Proteomes" id="UP000257067">
    <property type="component" value="Unassembled WGS sequence"/>
</dbReference>
<dbReference type="NCBIfam" id="TIGR00128">
    <property type="entry name" value="fabD"/>
    <property type="match status" value="1"/>
</dbReference>
<feature type="active site" evidence="7">
    <location>
        <position position="90"/>
    </location>
</feature>
<evidence type="ECO:0000313" key="10">
    <source>
        <dbReference type="Proteomes" id="UP000257067"/>
    </source>
</evidence>
<evidence type="ECO:0000256" key="6">
    <source>
        <dbReference type="PIRNR" id="PIRNR000446"/>
    </source>
</evidence>
<comment type="similarity">
    <text evidence="6">Belongs to the fabD family.</text>
</comment>
<protein>
    <recommendedName>
        <fullName evidence="2 6">Malonyl CoA-acyl carrier protein transacylase</fullName>
        <ecNumber evidence="1 6">2.3.1.39</ecNumber>
    </recommendedName>
</protein>
<dbReference type="InterPro" id="IPR004410">
    <property type="entry name" value="Malonyl_CoA-ACP_transAc_FabD"/>
</dbReference>
<evidence type="ECO:0000313" key="9">
    <source>
        <dbReference type="EMBL" id="RDU69904.1"/>
    </source>
</evidence>
<keyword evidence="3 6" id="KW-0808">Transferase</keyword>
<accession>A0A3D8IZ44</accession>
<keyword evidence="10" id="KW-1185">Reference proteome</keyword>
<dbReference type="InterPro" id="IPR016035">
    <property type="entry name" value="Acyl_Trfase/lysoPLipase"/>
</dbReference>
<evidence type="ECO:0000256" key="1">
    <source>
        <dbReference type="ARBA" id="ARBA00013258"/>
    </source>
</evidence>
<dbReference type="PANTHER" id="PTHR42681">
    <property type="entry name" value="MALONYL-COA-ACYL CARRIER PROTEIN TRANSACYLASE, MITOCHONDRIAL"/>
    <property type="match status" value="1"/>
</dbReference>
<dbReference type="EMBL" id="NXLU01000001">
    <property type="protein sequence ID" value="RDU69904.1"/>
    <property type="molecule type" value="Genomic_DNA"/>
</dbReference>
<evidence type="ECO:0000256" key="5">
    <source>
        <dbReference type="ARBA" id="ARBA00048462"/>
    </source>
</evidence>
<gene>
    <name evidence="9" type="primary">fabD</name>
    <name evidence="9" type="ORF">CQA62_00370</name>
</gene>
<dbReference type="PIRSF" id="PIRSF000446">
    <property type="entry name" value="Mct"/>
    <property type="match status" value="1"/>
</dbReference>
<name>A0A3D8IZ44_9HELI</name>
<feature type="domain" description="Malonyl-CoA:ACP transacylase (MAT)" evidence="8">
    <location>
        <begin position="6"/>
        <end position="302"/>
    </location>
</feature>
<dbReference type="OrthoDB" id="9808564at2"/>
<dbReference type="InterPro" id="IPR050858">
    <property type="entry name" value="Mal-CoA-ACP_Trans/PKS_FabD"/>
</dbReference>
<dbReference type="EC" id="2.3.1.39" evidence="1 6"/>
<reference evidence="9 10" key="1">
    <citation type="submission" date="2018-04" db="EMBL/GenBank/DDBJ databases">
        <title>Novel Campyloabacter and Helicobacter Species and Strains.</title>
        <authorList>
            <person name="Mannion A.J."/>
            <person name="Shen Z."/>
            <person name="Fox J.G."/>
        </authorList>
    </citation>
    <scope>NUCLEOTIDE SEQUENCE [LARGE SCALE GENOMIC DNA]</scope>
    <source>
        <strain evidence="9 10">ATCC 700242</strain>
    </source>
</reference>
<dbReference type="RefSeq" id="WP_104723589.1">
    <property type="nucleotide sequence ID" value="NZ_FZNE01000002.1"/>
</dbReference>
<comment type="catalytic activity">
    <reaction evidence="5 6">
        <text>holo-[ACP] + malonyl-CoA = malonyl-[ACP] + CoA</text>
        <dbReference type="Rhea" id="RHEA:41792"/>
        <dbReference type="Rhea" id="RHEA-COMP:9623"/>
        <dbReference type="Rhea" id="RHEA-COMP:9685"/>
        <dbReference type="ChEBI" id="CHEBI:57287"/>
        <dbReference type="ChEBI" id="CHEBI:57384"/>
        <dbReference type="ChEBI" id="CHEBI:64479"/>
        <dbReference type="ChEBI" id="CHEBI:78449"/>
        <dbReference type="EC" id="2.3.1.39"/>
    </reaction>
</comment>
<evidence type="ECO:0000256" key="4">
    <source>
        <dbReference type="ARBA" id="ARBA00023315"/>
    </source>
</evidence>
<keyword evidence="4 6" id="KW-0012">Acyltransferase</keyword>
<dbReference type="Pfam" id="PF00698">
    <property type="entry name" value="Acyl_transf_1"/>
    <property type="match status" value="1"/>
</dbReference>
<evidence type="ECO:0000256" key="7">
    <source>
        <dbReference type="PIRSR" id="PIRSR000446-1"/>
    </source>
</evidence>